<dbReference type="PROSITE" id="PS51450">
    <property type="entry name" value="LRR"/>
    <property type="match status" value="1"/>
</dbReference>
<feature type="domain" description="NB-ARC" evidence="7">
    <location>
        <begin position="163"/>
        <end position="225"/>
    </location>
</feature>
<dbReference type="PANTHER" id="PTHR33463">
    <property type="entry name" value="NB-ARC DOMAIN-CONTAINING PROTEIN-RELATED"/>
    <property type="match status" value="1"/>
</dbReference>
<evidence type="ECO:0008006" key="11">
    <source>
        <dbReference type="Google" id="ProtNLM"/>
    </source>
</evidence>
<dbReference type="PRINTS" id="PR00364">
    <property type="entry name" value="DISEASERSIST"/>
</dbReference>
<dbReference type="PANTHER" id="PTHR33463:SF198">
    <property type="entry name" value="RPP4C3"/>
    <property type="match status" value="1"/>
</dbReference>
<accession>A0AAU9MHD1</accession>
<reference evidence="9 10" key="1">
    <citation type="submission" date="2022-01" db="EMBL/GenBank/DDBJ databases">
        <authorList>
            <person name="Xiong W."/>
            <person name="Schranz E."/>
        </authorList>
    </citation>
    <scope>NUCLEOTIDE SEQUENCE [LARGE SCALE GENOMIC DNA]</scope>
</reference>
<dbReference type="FunFam" id="1.10.8.430:FF:000003">
    <property type="entry name" value="Probable disease resistance protein At5g66910"/>
    <property type="match status" value="1"/>
</dbReference>
<dbReference type="InterPro" id="IPR032675">
    <property type="entry name" value="LRR_dom_sf"/>
</dbReference>
<evidence type="ECO:0000313" key="10">
    <source>
        <dbReference type="Proteomes" id="UP001157418"/>
    </source>
</evidence>
<dbReference type="Pfam" id="PF23247">
    <property type="entry name" value="LRR_RPS2"/>
    <property type="match status" value="1"/>
</dbReference>
<evidence type="ECO:0000259" key="8">
    <source>
        <dbReference type="Pfam" id="PF23247"/>
    </source>
</evidence>
<dbReference type="GO" id="GO:0005524">
    <property type="term" value="F:ATP binding"/>
    <property type="evidence" value="ECO:0007669"/>
    <property type="project" value="UniProtKB-KW"/>
</dbReference>
<name>A0AAU9MHD1_9ASTR</name>
<dbReference type="Proteomes" id="UP001157418">
    <property type="component" value="Unassembled WGS sequence"/>
</dbReference>
<keyword evidence="10" id="KW-1185">Reference proteome</keyword>
<comment type="caution">
    <text evidence="9">The sequence shown here is derived from an EMBL/GenBank/DDBJ whole genome shotgun (WGS) entry which is preliminary data.</text>
</comment>
<dbReference type="Pfam" id="PF00931">
    <property type="entry name" value="NB-ARC"/>
    <property type="match status" value="2"/>
</dbReference>
<evidence type="ECO:0000313" key="9">
    <source>
        <dbReference type="EMBL" id="CAH1424996.1"/>
    </source>
</evidence>
<evidence type="ECO:0000256" key="6">
    <source>
        <dbReference type="SAM" id="Coils"/>
    </source>
</evidence>
<keyword evidence="6" id="KW-0175">Coiled coil</keyword>
<keyword evidence="5" id="KW-0067">ATP-binding</keyword>
<evidence type="ECO:0000259" key="7">
    <source>
        <dbReference type="Pfam" id="PF00931"/>
    </source>
</evidence>
<dbReference type="InterPro" id="IPR050905">
    <property type="entry name" value="Plant_NBS-LRR"/>
</dbReference>
<dbReference type="Pfam" id="PF13855">
    <property type="entry name" value="LRR_8"/>
    <property type="match status" value="1"/>
</dbReference>
<proteinExistence type="inferred from homology"/>
<dbReference type="InterPro" id="IPR001611">
    <property type="entry name" value="Leu-rich_rpt"/>
</dbReference>
<dbReference type="GO" id="GO:0051707">
    <property type="term" value="P:response to other organism"/>
    <property type="evidence" value="ECO:0007669"/>
    <property type="project" value="UniProtKB-ARBA"/>
</dbReference>
<dbReference type="InterPro" id="IPR042197">
    <property type="entry name" value="Apaf_helical"/>
</dbReference>
<keyword evidence="2" id="KW-0433">Leucine-rich repeat</keyword>
<keyword evidence="4" id="KW-0611">Plant defense</keyword>
<dbReference type="Gene3D" id="3.80.10.10">
    <property type="entry name" value="Ribonuclease Inhibitor"/>
    <property type="match status" value="1"/>
</dbReference>
<dbReference type="InterPro" id="IPR036388">
    <property type="entry name" value="WH-like_DNA-bd_sf"/>
</dbReference>
<dbReference type="Gene3D" id="3.40.50.300">
    <property type="entry name" value="P-loop containing nucleotide triphosphate hydrolases"/>
    <property type="match status" value="1"/>
</dbReference>
<evidence type="ECO:0000256" key="2">
    <source>
        <dbReference type="ARBA" id="ARBA00022614"/>
    </source>
</evidence>
<dbReference type="InterPro" id="IPR057135">
    <property type="entry name" value="At4g27190-like_LRR"/>
</dbReference>
<sequence>MEVANNLIGKVVDLVFGVVKQEIDYVRNCTENIDKLRNEAQKLNDMKGMVQQRINVAKDKGDRLLDGVQNWIEKAEAEVSKAGEFLEGEANAKKTCFNTRLCVNLGTLRHYSKMASSKTSTILQIHEDGKTYESCVSIPAPTPSIIDLYEAKNLDDINTHKFTLDEIIKALSDASIQIVGIFGLGGVGKTTLAKEVVAKVKNLFDDVVFITVSKTVDATKIQEQVRVAAKRIINGDKVLIVLDDIWEELLLSDVGIPCGNNHMNCKILLTSRSKNVCEAMNVHHNICVNTLTEDESWILFKRVVGEKIETDTSLKKIAKAVVQECGGLPLIIQVVGRALRSKSSPIWEATLDRLQKHAPLDIAPEIRKAFTHLKLSYEYLESEEAKSCFLLCSLFREDGTIPVTDLVSYGVGLGIFNNLDSIQDARNRVQIAVETLKSSFLLLPTEYIELVEMHDVVRDVALLIASKGKDNFSVNAGKRLREWKPTKNTSESYTKISLMYNKISELPDQDLQFPLLDTFIIRGNELSFVPDEFFRGMKEVKVLDLSYNQLSFLPQSMKLLKKLRMLDLTANYGINEISLLGELKDLEILMLGFTGIEQIPEEIGQLTSLRMLNLECCEFLSCITSGVISRLTCLEELYILNCGGDIAELSLVELSKLKSFRTLHLFVYNPGFFTQGTAELETLAGFYIQIGDRSHYVFSIQKSHIRRVLYIARVGNVFTDSVKKLIQVSESIVLESIEDINSILPGMYQENFNDLKSITLRGCHNVSCLVKTMDQDAMQIFGERETKEKFFAQMEEIILVDLQCLELLWDCPHQYISFGSLQTIKIKGCPSLVNLIPVATAQGLVNLSDIEIQDCDNLVVVISASDEHTTDGQIEQTDGTKTDADIVFSCLTRISLSGLSGLDSFYSGHSTIKYPSLKFIKVEGCLNMTRWGHGVHDIPNIKFHDQGRDCSINDIIANEASGEIEFGSLK</sequence>
<keyword evidence="3" id="KW-0677">Repeat</keyword>
<evidence type="ECO:0000256" key="5">
    <source>
        <dbReference type="ARBA" id="ARBA00022840"/>
    </source>
</evidence>
<evidence type="ECO:0000256" key="1">
    <source>
        <dbReference type="ARBA" id="ARBA00008894"/>
    </source>
</evidence>
<evidence type="ECO:0000256" key="3">
    <source>
        <dbReference type="ARBA" id="ARBA00022737"/>
    </source>
</evidence>
<comment type="similarity">
    <text evidence="1">Belongs to the disease resistance NB-LRR family.</text>
</comment>
<dbReference type="SUPFAM" id="SSF52540">
    <property type="entry name" value="P-loop containing nucleoside triphosphate hydrolases"/>
    <property type="match status" value="1"/>
</dbReference>
<feature type="domain" description="NB-ARC" evidence="7">
    <location>
        <begin position="231"/>
        <end position="307"/>
    </location>
</feature>
<dbReference type="Gene3D" id="1.10.8.430">
    <property type="entry name" value="Helical domain of apoptotic protease-activating factors"/>
    <property type="match status" value="1"/>
</dbReference>
<dbReference type="InterPro" id="IPR002182">
    <property type="entry name" value="NB-ARC"/>
</dbReference>
<dbReference type="SUPFAM" id="SSF52058">
    <property type="entry name" value="L domain-like"/>
    <property type="match status" value="1"/>
</dbReference>
<keyword evidence="5" id="KW-0547">Nucleotide-binding</keyword>
<evidence type="ECO:0000256" key="4">
    <source>
        <dbReference type="ARBA" id="ARBA00022821"/>
    </source>
</evidence>
<organism evidence="9 10">
    <name type="scientific">Lactuca virosa</name>
    <dbReference type="NCBI Taxonomy" id="75947"/>
    <lineage>
        <taxon>Eukaryota</taxon>
        <taxon>Viridiplantae</taxon>
        <taxon>Streptophyta</taxon>
        <taxon>Embryophyta</taxon>
        <taxon>Tracheophyta</taxon>
        <taxon>Spermatophyta</taxon>
        <taxon>Magnoliopsida</taxon>
        <taxon>eudicotyledons</taxon>
        <taxon>Gunneridae</taxon>
        <taxon>Pentapetalae</taxon>
        <taxon>asterids</taxon>
        <taxon>campanulids</taxon>
        <taxon>Asterales</taxon>
        <taxon>Asteraceae</taxon>
        <taxon>Cichorioideae</taxon>
        <taxon>Cichorieae</taxon>
        <taxon>Lactucinae</taxon>
        <taxon>Lactuca</taxon>
    </lineage>
</organism>
<dbReference type="GO" id="GO:0006952">
    <property type="term" value="P:defense response"/>
    <property type="evidence" value="ECO:0007669"/>
    <property type="project" value="UniProtKB-KW"/>
</dbReference>
<protein>
    <recommendedName>
        <fullName evidence="11">NB-ARC domain-containing protein</fullName>
    </recommendedName>
</protein>
<dbReference type="InterPro" id="IPR003591">
    <property type="entry name" value="Leu-rich_rpt_typical-subtyp"/>
</dbReference>
<feature type="coiled-coil region" evidence="6">
    <location>
        <begin position="26"/>
        <end position="53"/>
    </location>
</feature>
<dbReference type="SMART" id="SM00369">
    <property type="entry name" value="LRR_TYP"/>
    <property type="match status" value="3"/>
</dbReference>
<dbReference type="AlphaFoldDB" id="A0AAU9MHD1"/>
<feature type="domain" description="Disease resistance protein At4g27190-like leucine-rich repeats" evidence="8">
    <location>
        <begin position="730"/>
        <end position="856"/>
    </location>
</feature>
<dbReference type="Gene3D" id="1.10.10.10">
    <property type="entry name" value="Winged helix-like DNA-binding domain superfamily/Winged helix DNA-binding domain"/>
    <property type="match status" value="1"/>
</dbReference>
<dbReference type="GO" id="GO:0043531">
    <property type="term" value="F:ADP binding"/>
    <property type="evidence" value="ECO:0007669"/>
    <property type="project" value="InterPro"/>
</dbReference>
<dbReference type="InterPro" id="IPR027417">
    <property type="entry name" value="P-loop_NTPase"/>
</dbReference>
<gene>
    <name evidence="9" type="ORF">LVIROSA_LOCUS12165</name>
</gene>
<dbReference type="EMBL" id="CAKMRJ010002111">
    <property type="protein sequence ID" value="CAH1424996.1"/>
    <property type="molecule type" value="Genomic_DNA"/>
</dbReference>